<name>A0ABR6WRD1_9FIRM</name>
<reference evidence="3 4" key="1">
    <citation type="journal article" date="2020" name="mSystems">
        <title>Defining Genomic and Predicted Metabolic Features of the Acetobacterium Genus.</title>
        <authorList>
            <person name="Ross D.E."/>
            <person name="Marshall C.W."/>
            <person name="Gulliver D."/>
            <person name="May H.D."/>
            <person name="Norman R.S."/>
        </authorList>
    </citation>
    <scope>NUCLEOTIDE SEQUENCE [LARGE SCALE GENOMIC DNA]</scope>
    <source>
        <strain evidence="3 4">DSM 8238</strain>
    </source>
</reference>
<dbReference type="EMBL" id="WJBC01000001">
    <property type="protein sequence ID" value="MBC3803078.1"/>
    <property type="molecule type" value="Genomic_DNA"/>
</dbReference>
<gene>
    <name evidence="3" type="ORF">GH808_01295</name>
</gene>
<evidence type="ECO:0000256" key="1">
    <source>
        <dbReference type="ARBA" id="ARBA00023125"/>
    </source>
</evidence>
<dbReference type="Pfam" id="PF01381">
    <property type="entry name" value="HTH_3"/>
    <property type="match status" value="1"/>
</dbReference>
<dbReference type="PANTHER" id="PTHR46558">
    <property type="entry name" value="TRACRIPTIONAL REGULATORY PROTEIN-RELATED-RELATED"/>
    <property type="match status" value="1"/>
</dbReference>
<dbReference type="Gene3D" id="1.10.260.40">
    <property type="entry name" value="lambda repressor-like DNA-binding domains"/>
    <property type="match status" value="1"/>
</dbReference>
<dbReference type="InterPro" id="IPR010982">
    <property type="entry name" value="Lambda_DNA-bd_dom_sf"/>
</dbReference>
<keyword evidence="4" id="KW-1185">Reference proteome</keyword>
<accession>A0ABR6WRD1</accession>
<dbReference type="PANTHER" id="PTHR46558:SF11">
    <property type="entry name" value="HTH-TYPE TRANSCRIPTIONAL REGULATOR XRE"/>
    <property type="match status" value="1"/>
</dbReference>
<protein>
    <submittedName>
        <fullName evidence="3">Helix-turn-helix domain-containing protein</fullName>
    </submittedName>
</protein>
<dbReference type="Proteomes" id="UP000603234">
    <property type="component" value="Unassembled WGS sequence"/>
</dbReference>
<proteinExistence type="predicted"/>
<dbReference type="SUPFAM" id="SSF47413">
    <property type="entry name" value="lambda repressor-like DNA-binding domains"/>
    <property type="match status" value="1"/>
</dbReference>
<comment type="caution">
    <text evidence="3">The sequence shown here is derived from an EMBL/GenBank/DDBJ whole genome shotgun (WGS) entry which is preliminary data.</text>
</comment>
<evidence type="ECO:0000259" key="2">
    <source>
        <dbReference type="PROSITE" id="PS50943"/>
    </source>
</evidence>
<feature type="domain" description="HTH cro/C1-type" evidence="2">
    <location>
        <begin position="10"/>
        <end position="64"/>
    </location>
</feature>
<dbReference type="CDD" id="cd00093">
    <property type="entry name" value="HTH_XRE"/>
    <property type="match status" value="1"/>
</dbReference>
<dbReference type="PROSITE" id="PS50943">
    <property type="entry name" value="HTH_CROC1"/>
    <property type="match status" value="1"/>
</dbReference>
<dbReference type="RefSeq" id="WP_186840992.1">
    <property type="nucleotide sequence ID" value="NZ_WJBC01000001.1"/>
</dbReference>
<keyword evidence="1" id="KW-0238">DNA-binding</keyword>
<evidence type="ECO:0000313" key="3">
    <source>
        <dbReference type="EMBL" id="MBC3803078.1"/>
    </source>
</evidence>
<evidence type="ECO:0000313" key="4">
    <source>
        <dbReference type="Proteomes" id="UP000603234"/>
    </source>
</evidence>
<dbReference type="InterPro" id="IPR001387">
    <property type="entry name" value="Cro/C1-type_HTH"/>
</dbReference>
<organism evidence="3 4">
    <name type="scientific">Acetobacterium fimetarium</name>
    <dbReference type="NCBI Taxonomy" id="52691"/>
    <lineage>
        <taxon>Bacteria</taxon>
        <taxon>Bacillati</taxon>
        <taxon>Bacillota</taxon>
        <taxon>Clostridia</taxon>
        <taxon>Eubacteriales</taxon>
        <taxon>Eubacteriaceae</taxon>
        <taxon>Acetobacterium</taxon>
    </lineage>
</organism>
<sequence length="373" mass="42664">MKEINISRILVTKRREKTITQDELAAYIGVTKASVSKWETGQSYPDITYLPQLATYFNISIDDLMGYAPQMTKEHIKALYHELASKFATQPFDDVLSECRDIIKKYYSCFPLLLQMAVLLINHHMLTPNEALQKDILDEVIDLCERVKTESDDIWLSRESVAVEGSCYLIMGQSGKVLDLFGEDIRPISQDTEMVAQAYQIMGNTEKAKEVVQISMYQHLLYLMGMTTFHLSLNADDMEKVDEILTRALGITTLFKLDQLHPNTMAQLYYTAADIYCRADRKEPALNMLQRYTDLCISNFFPYSLHGDDYFDSIGDWFEEFDLGTSAPRSESVIRDSMLQMVISNPAFACLSDSPEYQVIIKKLKSVSKRQTA</sequence>
<dbReference type="SMART" id="SM00530">
    <property type="entry name" value="HTH_XRE"/>
    <property type="match status" value="1"/>
</dbReference>